<accession>A0A6G1KHG5</accession>
<dbReference type="OrthoDB" id="5424391at2759"/>
<name>A0A6G1KHG5_9PLEO</name>
<feature type="compositionally biased region" description="Polar residues" evidence="1">
    <location>
        <begin position="82"/>
        <end position="93"/>
    </location>
</feature>
<evidence type="ECO:0000313" key="2">
    <source>
        <dbReference type="EMBL" id="KAF2712289.1"/>
    </source>
</evidence>
<dbReference type="Proteomes" id="UP000799428">
    <property type="component" value="Unassembled WGS sequence"/>
</dbReference>
<sequence>MQPASGRRALSGLANKLHPQLPLTNRQSQHLLTLLTTSFRDHLDREYPVSVPDSSSFKHVQTPPLKQDGRNSQPSSQSSASTHIDSILNNPLFSTRPRRKSNSLDAREALRDPLGWFKAQIATGAATFRDAELCMEMWEKAAGAPGMLQAHPNTDRPGFVIAQWLQNSGEDCSKEFVNSERSLLLTKLVPVMLAEGVNKPLWQWLKRKPELRVQETGLDASRVLAFRTQLLKLMVASKLASEPTLDPALAIFRRAGRYLTMPDYDFTNKILQPTGANIVRHIFTNSTNGASEELYDSLLQSVTSWSSGPISAAIQSILWLHHPTRPTAAPGLAFLRDPKGAIVTKSRNMSNSKRQLLVQLCLGVAQKLLSDQKLVDAQFVMGFTQQNFPDFVLSHVPSKNHYREHKMVRAEERGNLEMLNQLLPG</sequence>
<organism evidence="2 3">
    <name type="scientific">Pleomassaria siparia CBS 279.74</name>
    <dbReference type="NCBI Taxonomy" id="1314801"/>
    <lineage>
        <taxon>Eukaryota</taxon>
        <taxon>Fungi</taxon>
        <taxon>Dikarya</taxon>
        <taxon>Ascomycota</taxon>
        <taxon>Pezizomycotina</taxon>
        <taxon>Dothideomycetes</taxon>
        <taxon>Pleosporomycetidae</taxon>
        <taxon>Pleosporales</taxon>
        <taxon>Pleomassariaceae</taxon>
        <taxon>Pleomassaria</taxon>
    </lineage>
</organism>
<feature type="region of interest" description="Disordered" evidence="1">
    <location>
        <begin position="48"/>
        <end position="105"/>
    </location>
</feature>
<feature type="compositionally biased region" description="Low complexity" evidence="1">
    <location>
        <begin position="72"/>
        <end position="81"/>
    </location>
</feature>
<gene>
    <name evidence="2" type="ORF">K504DRAFT_452506</name>
</gene>
<dbReference type="AlphaFoldDB" id="A0A6G1KHG5"/>
<evidence type="ECO:0000313" key="3">
    <source>
        <dbReference type="Proteomes" id="UP000799428"/>
    </source>
</evidence>
<evidence type="ECO:0000256" key="1">
    <source>
        <dbReference type="SAM" id="MobiDB-lite"/>
    </source>
</evidence>
<dbReference type="EMBL" id="MU005766">
    <property type="protein sequence ID" value="KAF2712289.1"/>
    <property type="molecule type" value="Genomic_DNA"/>
</dbReference>
<protein>
    <submittedName>
        <fullName evidence="2">Uncharacterized protein</fullName>
    </submittedName>
</protein>
<keyword evidence="3" id="KW-1185">Reference proteome</keyword>
<proteinExistence type="predicted"/>
<reference evidence="2" key="1">
    <citation type="journal article" date="2020" name="Stud. Mycol.">
        <title>101 Dothideomycetes genomes: a test case for predicting lifestyles and emergence of pathogens.</title>
        <authorList>
            <person name="Haridas S."/>
            <person name="Albert R."/>
            <person name="Binder M."/>
            <person name="Bloem J."/>
            <person name="Labutti K."/>
            <person name="Salamov A."/>
            <person name="Andreopoulos B."/>
            <person name="Baker S."/>
            <person name="Barry K."/>
            <person name="Bills G."/>
            <person name="Bluhm B."/>
            <person name="Cannon C."/>
            <person name="Castanera R."/>
            <person name="Culley D."/>
            <person name="Daum C."/>
            <person name="Ezra D."/>
            <person name="Gonzalez J."/>
            <person name="Henrissat B."/>
            <person name="Kuo A."/>
            <person name="Liang C."/>
            <person name="Lipzen A."/>
            <person name="Lutzoni F."/>
            <person name="Magnuson J."/>
            <person name="Mondo S."/>
            <person name="Nolan M."/>
            <person name="Ohm R."/>
            <person name="Pangilinan J."/>
            <person name="Park H.-J."/>
            <person name="Ramirez L."/>
            <person name="Alfaro M."/>
            <person name="Sun H."/>
            <person name="Tritt A."/>
            <person name="Yoshinaga Y."/>
            <person name="Zwiers L.-H."/>
            <person name="Turgeon B."/>
            <person name="Goodwin S."/>
            <person name="Spatafora J."/>
            <person name="Crous P."/>
            <person name="Grigoriev I."/>
        </authorList>
    </citation>
    <scope>NUCLEOTIDE SEQUENCE</scope>
    <source>
        <strain evidence="2">CBS 279.74</strain>
    </source>
</reference>